<name>A0A248K175_9PROT</name>
<dbReference type="GO" id="GO:0050660">
    <property type="term" value="F:flavin adenine dinucleotide binding"/>
    <property type="evidence" value="ECO:0007669"/>
    <property type="project" value="InterPro"/>
</dbReference>
<dbReference type="KEGG" id="nao:Y958_27290"/>
<dbReference type="Gene3D" id="1.20.140.10">
    <property type="entry name" value="Butyryl-CoA Dehydrogenase, subunit A, domain 3"/>
    <property type="match status" value="1"/>
</dbReference>
<keyword evidence="5" id="KW-0503">Monooxygenase</keyword>
<dbReference type="InterPro" id="IPR050741">
    <property type="entry name" value="Acyl-CoA_dehydrogenase"/>
</dbReference>
<dbReference type="SUPFAM" id="SSF56645">
    <property type="entry name" value="Acyl-CoA dehydrogenase NM domain-like"/>
    <property type="match status" value="1"/>
</dbReference>
<gene>
    <name evidence="5" type="ORF">Y958_27290</name>
</gene>
<evidence type="ECO:0000313" key="5">
    <source>
        <dbReference type="EMBL" id="ASG24570.1"/>
    </source>
</evidence>
<dbReference type="Proteomes" id="UP000197153">
    <property type="component" value="Chromosome 3"/>
</dbReference>
<protein>
    <submittedName>
        <fullName evidence="5">Flavin-dependent monooxygenase</fullName>
    </submittedName>
</protein>
<evidence type="ECO:0000256" key="2">
    <source>
        <dbReference type="ARBA" id="ARBA00049661"/>
    </source>
</evidence>
<evidence type="ECO:0000259" key="3">
    <source>
        <dbReference type="Pfam" id="PF02771"/>
    </source>
</evidence>
<dbReference type="GO" id="GO:0005737">
    <property type="term" value="C:cytoplasm"/>
    <property type="evidence" value="ECO:0007669"/>
    <property type="project" value="TreeGrafter"/>
</dbReference>
<dbReference type="InterPro" id="IPR037069">
    <property type="entry name" value="AcylCoA_DH/ox_N_sf"/>
</dbReference>
<evidence type="ECO:0000259" key="4">
    <source>
        <dbReference type="Pfam" id="PF08028"/>
    </source>
</evidence>
<keyword evidence="6" id="KW-1185">Reference proteome</keyword>
<dbReference type="Gene3D" id="2.40.110.10">
    <property type="entry name" value="Butyryl-CoA Dehydrogenase, subunit A, domain 2"/>
    <property type="match status" value="1"/>
</dbReference>
<organism evidence="5 6">
    <name type="scientific">Nitrospirillum viridazoti CBAmc</name>
    <dbReference type="NCBI Taxonomy" id="1441467"/>
    <lineage>
        <taxon>Bacteria</taxon>
        <taxon>Pseudomonadati</taxon>
        <taxon>Pseudomonadota</taxon>
        <taxon>Alphaproteobacteria</taxon>
        <taxon>Rhodospirillales</taxon>
        <taxon>Azospirillaceae</taxon>
        <taxon>Nitrospirillum</taxon>
        <taxon>Nitrospirillum viridazoti</taxon>
    </lineage>
</organism>
<accession>A0A248K175</accession>
<dbReference type="PANTHER" id="PTHR48083">
    <property type="entry name" value="MEDIUM-CHAIN SPECIFIC ACYL-COA DEHYDROGENASE, MITOCHONDRIAL-RELATED"/>
    <property type="match status" value="1"/>
</dbReference>
<dbReference type="PANTHER" id="PTHR48083:SF19">
    <property type="entry name" value="FLAVIN-DEPENDENT MONOOXYGENASE, OXYGENASE SUBUNIT HSAA"/>
    <property type="match status" value="1"/>
</dbReference>
<evidence type="ECO:0000256" key="1">
    <source>
        <dbReference type="ARBA" id="ARBA00023002"/>
    </source>
</evidence>
<evidence type="ECO:0000313" key="6">
    <source>
        <dbReference type="Proteomes" id="UP000197153"/>
    </source>
</evidence>
<dbReference type="AlphaFoldDB" id="A0A248K175"/>
<dbReference type="GO" id="GO:0003995">
    <property type="term" value="F:acyl-CoA dehydrogenase activity"/>
    <property type="evidence" value="ECO:0007669"/>
    <property type="project" value="TreeGrafter"/>
</dbReference>
<dbReference type="InterPro" id="IPR013107">
    <property type="entry name" value="Acyl-CoA_DH_C"/>
</dbReference>
<dbReference type="Pfam" id="PF08028">
    <property type="entry name" value="Acyl-CoA_dh_2"/>
    <property type="match status" value="1"/>
</dbReference>
<proteinExistence type="inferred from homology"/>
<dbReference type="InterPro" id="IPR036250">
    <property type="entry name" value="AcylCo_DH-like_C"/>
</dbReference>
<dbReference type="SUPFAM" id="SSF47203">
    <property type="entry name" value="Acyl-CoA dehydrogenase C-terminal domain-like"/>
    <property type="match status" value="1"/>
</dbReference>
<comment type="similarity">
    <text evidence="2">Belongs to the HpaH/HsaA monooxygenase family.</text>
</comment>
<reference evidence="5 6" key="1">
    <citation type="submission" date="2017-06" db="EMBL/GenBank/DDBJ databases">
        <title>Complete genome sequence of Nitrospirillum amazonense strain CBAmC, an endophytic nitrogen-fixing and plant growth-promoting bacterium, isolated from sugarcane.</title>
        <authorList>
            <person name="Schwab S."/>
            <person name="dos Santos Teixeira K.R."/>
            <person name="Simoes Araujo J.L."/>
            <person name="Soares Vidal M."/>
            <person name="Borges de Freitas H.R."/>
            <person name="Rivello Crivelaro A.L."/>
            <person name="Bueno de Camargo Nunes A."/>
            <person name="dos Santos C.M."/>
            <person name="Palmeira da Silva Rosa D."/>
            <person name="da Silva Padilha D."/>
            <person name="da Silva E."/>
            <person name="Araujo Terra L."/>
            <person name="Soares Mendes V."/>
            <person name="Farinelli L."/>
            <person name="Magalhaes Cruz L."/>
            <person name="Baldani J.I."/>
        </authorList>
    </citation>
    <scope>NUCLEOTIDE SEQUENCE [LARGE SCALE GENOMIC DNA]</scope>
    <source>
        <strain evidence="5 6">CBAmC</strain>
    </source>
</reference>
<dbReference type="InterPro" id="IPR013786">
    <property type="entry name" value="AcylCoA_DH/ox_N"/>
</dbReference>
<dbReference type="GO" id="GO:0033539">
    <property type="term" value="P:fatty acid beta-oxidation using acyl-CoA dehydrogenase"/>
    <property type="evidence" value="ECO:0007669"/>
    <property type="project" value="TreeGrafter"/>
</dbReference>
<dbReference type="EMBL" id="CP022112">
    <property type="protein sequence ID" value="ASG24570.1"/>
    <property type="molecule type" value="Genomic_DNA"/>
</dbReference>
<dbReference type="GO" id="GO:0016712">
    <property type="term" value="F:oxidoreductase activity, acting on paired donors, with incorporation or reduction of molecular oxygen, reduced flavin or flavoprotein as one donor, and incorporation of one atom of oxygen"/>
    <property type="evidence" value="ECO:0007669"/>
    <property type="project" value="TreeGrafter"/>
</dbReference>
<sequence length="433" mass="46726">MVCNQWSGGLPQAGLPTLPFRTRTPGAGPMPETGLEPVLDAPPVADDLSPVGILDRTRQLLPLVDNLKAEGERQRRAPAALIDAIKQAGLFRLLQPRRYGGAECHPATFFAVQAALSAGDMSVGWLQGVMGMVAFHLALLPAEAQDDVWRDDPTALLASSYMPAGKATRVPGGFRLTGRWGFSSGADHADWFMLGAMAVLEGEGPEHVIFLVPRADVRIHDTWDTIGLRGTGSHDVSVEDGFVPAHRRHGVQERFLIGGPGRAVNLAPLYHIPLPQMLFRAISTPALGGLRGMLDAFIEHSRRRAGPNGGGPLVDPVAQLACGETAAELDEMTHTLEGNFDRMLDHARQGRDAPIPDRMLYRVQATSVVERCDRLARRLFKAAGASALSVANPLGRVCADIQAARQHAANQYEIYGRTLGAHLFQLDVKDTLL</sequence>
<dbReference type="Gene3D" id="1.10.540.10">
    <property type="entry name" value="Acyl-CoA dehydrogenase/oxidase, N-terminal domain"/>
    <property type="match status" value="1"/>
</dbReference>
<keyword evidence="1" id="KW-0560">Oxidoreductase</keyword>
<dbReference type="Pfam" id="PF02771">
    <property type="entry name" value="Acyl-CoA_dh_N"/>
    <property type="match status" value="1"/>
</dbReference>
<dbReference type="InterPro" id="IPR046373">
    <property type="entry name" value="Acyl-CoA_Oxase/DH_mid-dom_sf"/>
</dbReference>
<feature type="domain" description="Acyl-CoA dehydrogenase C-terminal" evidence="4">
    <location>
        <begin position="282"/>
        <end position="411"/>
    </location>
</feature>
<dbReference type="InterPro" id="IPR009100">
    <property type="entry name" value="AcylCoA_DH/oxidase_NM_dom_sf"/>
</dbReference>
<feature type="domain" description="Acyl-CoA dehydrogenase/oxidase N-terminal" evidence="3">
    <location>
        <begin position="69"/>
        <end position="146"/>
    </location>
</feature>
<dbReference type="PIRSF" id="PIRSF016578">
    <property type="entry name" value="HsaA"/>
    <property type="match status" value="1"/>
</dbReference>